<accession>A0A839ZZJ8</accession>
<evidence type="ECO:0000313" key="3">
    <source>
        <dbReference type="Proteomes" id="UP000530564"/>
    </source>
</evidence>
<dbReference type="RefSeq" id="WP_183771764.1">
    <property type="nucleotide sequence ID" value="NZ_JACIDK010000002.1"/>
</dbReference>
<sequence>MLLSSQPAVAAEPSAWGLYFQGKGQTARQMLEQRLAGDGLDPAARRSTTRTLLELCIHARADDCVIAQVPKYLAMAPPATPNDLQRREDIRQTGYFQDYGRFVYGAPGVTARILDGELWRQENAYNPGLYLRRQVLATNIRLERKDYVGARNNVDKTLSLIASLRNPQEDRFLVAWALSDAIDSLRALGESDRAYGLYRAGGGFIAASLPPLSVDALNYRLIEAEQLLERGDFRRAIAVLDVASATVQAIELEDADRDYVLAQALTRKAAACAALLKVDCARAALDEHPYAKLYRRGARTPAQFEETAYLATRTLVAAIEQQPDPVAAEALAKPAPYEPDAGANAAIAGIYRTAGRALALPPGAARQAGLGEAGRRIVAAARQTQPAGVGSARRPGAIEQILISFALTQADQSATGADETIFALFQLAGQTGANGDAEALTTLAGAGDSLQRRAIHQGLRLRARRDAFERGEIAKLPTRAQAAAIEAPLTHDAAVRGTLRDFAVRLEKIDAAATGPNLVDLKRFQAALRPGEAALSVAMIPGGMAYMCVRHDQVVRLTAPADLPQATLDIRILQAALTASHAPSDALDAQFPVQAAMRLHKLLIAPFEGCVRDGDHLLWLASPSVTPLPLSVLLAAAPPRLGEGYDLAQADWLVRRHAVSYAGSPGAILAARSGTLASASDFDFLGVGDPVLSGATAQGEDRARMLLQGSRSAALAALAPLPETKDELERSAKGFASTKLLVQNAATERAVRGQLLGSYRYLSFATHGLIRDEIEGLSEPALALTPVSSADPLDDGLLTASEIADLNLGARFVVLSACNTANYDVAQMAGELPALASAFAVAGVPSTLGSLWAVDSETTKEVVATTFATLRTDHGESPALALAQAQRSFLAAPPARAYLHPRFWAPLIVLGDGARPPPPPPSAGKLTVEPISGVQGEVVALQRLGEQVLTRFSDGASKAGTGLSGRWRREMQLSAPTWLMVEMGPAILVGGGHAGADGRTAPVIETLDKASGALRASWVGERPEGMDSLAATGVTLGTGQALVAIADSAGRTRAAGRDGADQLRVMLIDGAQPPRLLFTATPPQGVAIEDATLTPLGHRVLLTYSVRHPPAPRQALGEDDYDLAPCMGVPITWAELRDRKSGALVASQQLTGWTAPTALARDGQVLLGGGFMASCEADLKAGVIALDAGLQSRLVYRDESLGWSEVRALGATTDGGALIAAAKLSQVDYRTGPLAQPDPYAPREMNTHVGAMLLTLRPDGAVSAPKLLDSGSNLYLSDIDASRPGEALLGGSLGGQAVVFKLTVERP</sequence>
<proteinExistence type="predicted"/>
<protein>
    <submittedName>
        <fullName evidence="2">CHAT domain-containing protein</fullName>
    </submittedName>
</protein>
<name>A0A839ZZJ8_9CAUL</name>
<organism evidence="2 3">
    <name type="scientific">Phenylobacterium haematophilum</name>
    <dbReference type="NCBI Taxonomy" id="98513"/>
    <lineage>
        <taxon>Bacteria</taxon>
        <taxon>Pseudomonadati</taxon>
        <taxon>Pseudomonadota</taxon>
        <taxon>Alphaproteobacteria</taxon>
        <taxon>Caulobacterales</taxon>
        <taxon>Caulobacteraceae</taxon>
        <taxon>Phenylobacterium</taxon>
    </lineage>
</organism>
<evidence type="ECO:0000259" key="1">
    <source>
        <dbReference type="Pfam" id="PF12770"/>
    </source>
</evidence>
<gene>
    <name evidence="2" type="ORF">GGQ61_001866</name>
</gene>
<comment type="caution">
    <text evidence="2">The sequence shown here is derived from an EMBL/GenBank/DDBJ whole genome shotgun (WGS) entry which is preliminary data.</text>
</comment>
<dbReference type="InterPro" id="IPR024983">
    <property type="entry name" value="CHAT_dom"/>
</dbReference>
<dbReference type="Pfam" id="PF12770">
    <property type="entry name" value="CHAT"/>
    <property type="match status" value="1"/>
</dbReference>
<dbReference type="Proteomes" id="UP000530564">
    <property type="component" value="Unassembled WGS sequence"/>
</dbReference>
<keyword evidence="3" id="KW-1185">Reference proteome</keyword>
<feature type="domain" description="CHAT" evidence="1">
    <location>
        <begin position="595"/>
        <end position="912"/>
    </location>
</feature>
<evidence type="ECO:0000313" key="2">
    <source>
        <dbReference type="EMBL" id="MBB3891149.1"/>
    </source>
</evidence>
<reference evidence="2 3" key="1">
    <citation type="submission" date="2020-08" db="EMBL/GenBank/DDBJ databases">
        <title>Genomic Encyclopedia of Type Strains, Phase IV (KMG-IV): sequencing the most valuable type-strain genomes for metagenomic binning, comparative biology and taxonomic classification.</title>
        <authorList>
            <person name="Goeker M."/>
        </authorList>
    </citation>
    <scope>NUCLEOTIDE SEQUENCE [LARGE SCALE GENOMIC DNA]</scope>
    <source>
        <strain evidence="2 3">DSM 21793</strain>
    </source>
</reference>
<dbReference type="EMBL" id="JACIDK010000002">
    <property type="protein sequence ID" value="MBB3891149.1"/>
    <property type="molecule type" value="Genomic_DNA"/>
</dbReference>